<evidence type="ECO:0000313" key="8">
    <source>
        <dbReference type="EMBL" id="OAO15207.1"/>
    </source>
</evidence>
<protein>
    <recommendedName>
        <fullName evidence="7">Phosphate transporter</fullName>
    </recommendedName>
</protein>
<keyword evidence="6 7" id="KW-0472">Membrane</keyword>
<comment type="subcellular location">
    <subcellularLocation>
        <location evidence="1 7">Membrane</location>
        <topology evidence="1 7">Multi-pass membrane protein</topology>
    </subcellularLocation>
</comment>
<dbReference type="InterPro" id="IPR001204">
    <property type="entry name" value="Phos_transporter"/>
</dbReference>
<dbReference type="GO" id="GO:0016020">
    <property type="term" value="C:membrane"/>
    <property type="evidence" value="ECO:0007669"/>
    <property type="project" value="UniProtKB-SubCell"/>
</dbReference>
<keyword evidence="4 7" id="KW-0812">Transmembrane</keyword>
<comment type="function">
    <text evidence="7">Sodium-phosphate symporter.</text>
</comment>
<dbReference type="PANTHER" id="PTHR11101:SF80">
    <property type="entry name" value="PHOSPHATE TRANSPORTER"/>
    <property type="match status" value="1"/>
</dbReference>
<proteinExistence type="inferred from homology"/>
<comment type="caution">
    <text evidence="8">The sequence shown here is derived from an EMBL/GenBank/DDBJ whole genome shotgun (WGS) entry which is preliminary data.</text>
</comment>
<dbReference type="AlphaFoldDB" id="A0A196SGD1"/>
<dbReference type="STRING" id="478820.A0A196SGD1"/>
<dbReference type="PANTHER" id="PTHR11101">
    <property type="entry name" value="PHOSPHATE TRANSPORTER"/>
    <property type="match status" value="1"/>
</dbReference>
<evidence type="ECO:0000313" key="9">
    <source>
        <dbReference type="Proteomes" id="UP000078348"/>
    </source>
</evidence>
<gene>
    <name evidence="8" type="ORF">AV274_3078</name>
</gene>
<reference evidence="8 9" key="1">
    <citation type="submission" date="2016-05" db="EMBL/GenBank/DDBJ databases">
        <title>Nuclear genome of Blastocystis sp. subtype 1 NandII.</title>
        <authorList>
            <person name="Gentekaki E."/>
            <person name="Curtis B."/>
            <person name="Stairs C."/>
            <person name="Eme L."/>
            <person name="Herman E."/>
            <person name="Klimes V."/>
            <person name="Arias M.C."/>
            <person name="Elias M."/>
            <person name="Hilliou F."/>
            <person name="Klute M."/>
            <person name="Malik S.-B."/>
            <person name="Pightling A."/>
            <person name="Rachubinski R."/>
            <person name="Salas D."/>
            <person name="Schlacht A."/>
            <person name="Suga H."/>
            <person name="Archibald J."/>
            <person name="Ball S.G."/>
            <person name="Clark G."/>
            <person name="Dacks J."/>
            <person name="Van Der Giezen M."/>
            <person name="Tsaousis A."/>
            <person name="Roger A."/>
        </authorList>
    </citation>
    <scope>NUCLEOTIDE SEQUENCE [LARGE SCALE GENOMIC DNA]</scope>
    <source>
        <strain evidence="9">ATCC 50177 / NandII</strain>
    </source>
</reference>
<evidence type="ECO:0000256" key="2">
    <source>
        <dbReference type="ARBA" id="ARBA00022448"/>
    </source>
</evidence>
<feature type="transmembrane region" description="Helical" evidence="7">
    <location>
        <begin position="87"/>
        <end position="110"/>
    </location>
</feature>
<feature type="transmembrane region" description="Helical" evidence="7">
    <location>
        <begin position="356"/>
        <end position="375"/>
    </location>
</feature>
<name>A0A196SGD1_BLAHN</name>
<evidence type="ECO:0000256" key="7">
    <source>
        <dbReference type="RuleBase" id="RU363058"/>
    </source>
</evidence>
<evidence type="ECO:0000256" key="5">
    <source>
        <dbReference type="ARBA" id="ARBA00022989"/>
    </source>
</evidence>
<dbReference type="OrthoDB" id="67021at2759"/>
<feature type="transmembrane region" description="Helical" evidence="7">
    <location>
        <begin position="215"/>
        <end position="238"/>
    </location>
</feature>
<keyword evidence="9" id="KW-1185">Reference proteome</keyword>
<evidence type="ECO:0000256" key="4">
    <source>
        <dbReference type="ARBA" id="ARBA00022692"/>
    </source>
</evidence>
<feature type="transmembrane region" description="Helical" evidence="7">
    <location>
        <begin position="147"/>
        <end position="168"/>
    </location>
</feature>
<organism evidence="8 9">
    <name type="scientific">Blastocystis sp. subtype 1 (strain ATCC 50177 / NandII)</name>
    <dbReference type="NCBI Taxonomy" id="478820"/>
    <lineage>
        <taxon>Eukaryota</taxon>
        <taxon>Sar</taxon>
        <taxon>Stramenopiles</taxon>
        <taxon>Bigyra</taxon>
        <taxon>Opalozoa</taxon>
        <taxon>Opalinata</taxon>
        <taxon>Blastocystidae</taxon>
        <taxon>Blastocystis</taxon>
    </lineage>
</organism>
<feature type="transmembrane region" description="Helical" evidence="7">
    <location>
        <begin position="47"/>
        <end position="67"/>
    </location>
</feature>
<keyword evidence="5 7" id="KW-1133">Transmembrane helix</keyword>
<accession>A0A196SGD1</accession>
<dbReference type="Pfam" id="PF01384">
    <property type="entry name" value="PHO4"/>
    <property type="match status" value="1"/>
</dbReference>
<keyword evidence="2 7" id="KW-0813">Transport</keyword>
<feature type="transmembrane region" description="Helical" evidence="7">
    <location>
        <begin position="180"/>
        <end position="200"/>
    </location>
</feature>
<comment type="similarity">
    <text evidence="7">Belongs to the inorganic phosphate transporter (PiT) (TC 2.A.20) family.</text>
</comment>
<sequence>MALTGSAWIPITCAVLAFIASMGMGGNDVANSFATSVGAKALTMKQTVIIASICEFSGAMLLGSHVTATIKGGIVNGALYKENPNELMFGMLTVVFGCAVWLIVATFWALPVSSTHTCIGGMLGMALVSKGLKAVQWKMVLNVILSWFYTPVIAGIISYCLFVCVRKFILKVENSFNRSLNFFSPMIGFTLALNFFVTLYNGCPWFPFTLTMWEAILWSVDICVFITIILHFCVVPYVRKTTEQAVASQEKDLQEKLIQPDVEKAAEQPATDKPKGEKQNVFSSLESDETVAAIHSKAETYDAKTEKVFVHLQVLAAILNSFAHGANDVSHSIGPFAACIAIYQTGKVDDTSPSPAWILAFGAVGIILGLATMGYRVMATVGVNLVTVTPCRGFFIELGASVVVIVGSRIGLPLSTTQCKIGSAVGVGLVGGKGSVNWKLSLKIFTGWVITIFIAAIASAIVMKIGMWIMHM</sequence>
<evidence type="ECO:0000256" key="1">
    <source>
        <dbReference type="ARBA" id="ARBA00004141"/>
    </source>
</evidence>
<evidence type="ECO:0000256" key="6">
    <source>
        <dbReference type="ARBA" id="ARBA00023136"/>
    </source>
</evidence>
<dbReference type="GO" id="GO:0035435">
    <property type="term" value="P:phosphate ion transmembrane transport"/>
    <property type="evidence" value="ECO:0007669"/>
    <property type="project" value="TreeGrafter"/>
</dbReference>
<dbReference type="EMBL" id="LXWW01000162">
    <property type="protein sequence ID" value="OAO15207.1"/>
    <property type="molecule type" value="Genomic_DNA"/>
</dbReference>
<feature type="transmembrane region" description="Helical" evidence="7">
    <location>
        <begin position="6"/>
        <end position="26"/>
    </location>
</feature>
<keyword evidence="3 7" id="KW-0592">Phosphate transport</keyword>
<evidence type="ECO:0000256" key="3">
    <source>
        <dbReference type="ARBA" id="ARBA00022592"/>
    </source>
</evidence>
<feature type="transmembrane region" description="Helical" evidence="7">
    <location>
        <begin position="445"/>
        <end position="469"/>
    </location>
</feature>
<dbReference type="GO" id="GO:0005315">
    <property type="term" value="F:phosphate transmembrane transporter activity"/>
    <property type="evidence" value="ECO:0007669"/>
    <property type="project" value="InterPro"/>
</dbReference>
<dbReference type="Proteomes" id="UP000078348">
    <property type="component" value="Unassembled WGS sequence"/>
</dbReference>